<dbReference type="RefSeq" id="WP_196987172.1">
    <property type="nucleotide sequence ID" value="NZ_JADWYS010000001.1"/>
</dbReference>
<comment type="catalytic activity">
    <reaction evidence="1">
        <text>ATP + protein L-histidine = ADP + protein N-phospho-L-histidine.</text>
        <dbReference type="EC" id="2.7.13.3"/>
    </reaction>
</comment>
<dbReference type="Proteomes" id="UP000651050">
    <property type="component" value="Unassembled WGS sequence"/>
</dbReference>
<evidence type="ECO:0000256" key="5">
    <source>
        <dbReference type="ARBA" id="ARBA00022553"/>
    </source>
</evidence>
<keyword evidence="11 12" id="KW-0472">Membrane</keyword>
<dbReference type="Gene3D" id="6.10.340.10">
    <property type="match status" value="1"/>
</dbReference>
<feature type="domain" description="Histidine kinase" evidence="13">
    <location>
        <begin position="266"/>
        <end position="478"/>
    </location>
</feature>
<reference evidence="15" key="1">
    <citation type="submission" date="2020-11" db="EMBL/GenBank/DDBJ databases">
        <title>Bacterial whole genome sequence for Caenimonas sp. DR4.4.</title>
        <authorList>
            <person name="Le V."/>
            <person name="Ko S.-R."/>
            <person name="Ahn C.-Y."/>
            <person name="Oh H.-M."/>
        </authorList>
    </citation>
    <scope>NUCLEOTIDE SEQUENCE</scope>
    <source>
        <strain evidence="15">DR4.4</strain>
    </source>
</reference>
<feature type="transmembrane region" description="Helical" evidence="12">
    <location>
        <begin position="189"/>
        <end position="213"/>
    </location>
</feature>
<evidence type="ECO:0000256" key="1">
    <source>
        <dbReference type="ARBA" id="ARBA00000085"/>
    </source>
</evidence>
<dbReference type="InterPro" id="IPR036097">
    <property type="entry name" value="HisK_dim/P_sf"/>
</dbReference>
<dbReference type="InterPro" id="IPR003594">
    <property type="entry name" value="HATPase_dom"/>
</dbReference>
<dbReference type="Pfam" id="PF02518">
    <property type="entry name" value="HATPase_c"/>
    <property type="match status" value="1"/>
</dbReference>
<evidence type="ECO:0000256" key="6">
    <source>
        <dbReference type="ARBA" id="ARBA00022679"/>
    </source>
</evidence>
<feature type="transmembrane region" description="Helical" evidence="12">
    <location>
        <begin position="7"/>
        <end position="27"/>
    </location>
</feature>
<evidence type="ECO:0000313" key="15">
    <source>
        <dbReference type="EMBL" id="MBG9389373.1"/>
    </source>
</evidence>
<dbReference type="InterPro" id="IPR005467">
    <property type="entry name" value="His_kinase_dom"/>
</dbReference>
<dbReference type="GO" id="GO:0005886">
    <property type="term" value="C:plasma membrane"/>
    <property type="evidence" value="ECO:0007669"/>
    <property type="project" value="UniProtKB-SubCell"/>
</dbReference>
<keyword evidence="4" id="KW-1003">Cell membrane</keyword>
<evidence type="ECO:0000256" key="2">
    <source>
        <dbReference type="ARBA" id="ARBA00004651"/>
    </source>
</evidence>
<dbReference type="InterPro" id="IPR003661">
    <property type="entry name" value="HisK_dim/P_dom"/>
</dbReference>
<comment type="caution">
    <text evidence="15">The sequence shown here is derived from an EMBL/GenBank/DDBJ whole genome shotgun (WGS) entry which is preliminary data.</text>
</comment>
<gene>
    <name evidence="15" type="primary">creC</name>
    <name evidence="15" type="ORF">I5803_15185</name>
</gene>
<dbReference type="EMBL" id="JADWYS010000001">
    <property type="protein sequence ID" value="MBG9389373.1"/>
    <property type="molecule type" value="Genomic_DNA"/>
</dbReference>
<evidence type="ECO:0000256" key="12">
    <source>
        <dbReference type="SAM" id="Phobius"/>
    </source>
</evidence>
<proteinExistence type="predicted"/>
<evidence type="ECO:0000259" key="13">
    <source>
        <dbReference type="PROSITE" id="PS50109"/>
    </source>
</evidence>
<evidence type="ECO:0000256" key="7">
    <source>
        <dbReference type="ARBA" id="ARBA00022692"/>
    </source>
</evidence>
<dbReference type="PANTHER" id="PTHR45436:SF10">
    <property type="entry name" value="HISTIDINE KINASE"/>
    <property type="match status" value="1"/>
</dbReference>
<dbReference type="SMART" id="SM00388">
    <property type="entry name" value="HisKA"/>
    <property type="match status" value="1"/>
</dbReference>
<evidence type="ECO:0000256" key="9">
    <source>
        <dbReference type="ARBA" id="ARBA00022989"/>
    </source>
</evidence>
<dbReference type="PROSITE" id="PS50885">
    <property type="entry name" value="HAMP"/>
    <property type="match status" value="1"/>
</dbReference>
<evidence type="ECO:0000256" key="10">
    <source>
        <dbReference type="ARBA" id="ARBA00023012"/>
    </source>
</evidence>
<dbReference type="InterPro" id="IPR003660">
    <property type="entry name" value="HAMP_dom"/>
</dbReference>
<evidence type="ECO:0000256" key="8">
    <source>
        <dbReference type="ARBA" id="ARBA00022777"/>
    </source>
</evidence>
<dbReference type="CDD" id="cd00082">
    <property type="entry name" value="HisKA"/>
    <property type="match status" value="1"/>
</dbReference>
<name>A0A931MI16_9BURK</name>
<dbReference type="SUPFAM" id="SSF55874">
    <property type="entry name" value="ATPase domain of HSP90 chaperone/DNA topoisomerase II/histidine kinase"/>
    <property type="match status" value="1"/>
</dbReference>
<evidence type="ECO:0000256" key="4">
    <source>
        <dbReference type="ARBA" id="ARBA00022475"/>
    </source>
</evidence>
<dbReference type="SUPFAM" id="SSF103190">
    <property type="entry name" value="Sensory domain-like"/>
    <property type="match status" value="1"/>
</dbReference>
<keyword evidence="5" id="KW-0597">Phosphoprotein</keyword>
<keyword evidence="9 12" id="KW-1133">Transmembrane helix</keyword>
<dbReference type="InterPro" id="IPR036890">
    <property type="entry name" value="HATPase_C_sf"/>
</dbReference>
<protein>
    <recommendedName>
        <fullName evidence="3">histidine kinase</fullName>
        <ecNumber evidence="3">2.7.13.3</ecNumber>
    </recommendedName>
</protein>
<accession>A0A931MI16</accession>
<dbReference type="InterPro" id="IPR004358">
    <property type="entry name" value="Sig_transdc_His_kin-like_C"/>
</dbReference>
<sequence length="478" mass="51396">MRLGLRLFFAFFLIAGIAAFFVMRVFVGEVKPSVREAVEDILIDSANLLAEQATQDLRAMPPGGTLEGTRFAQSVTDYAHRPIDAKIWGLRKQALDFRVYVTDDKGRVVFDSAVPSAVGSDYSQWRDVALTLRGTYGARATREVYSDDRTSVMYVAAPVTDGGRVIGSLTVAKPQSAVAQFVARAERKIFVSGIWLLGLSLAIGVAVTGWMVVSVRKLRRYAQAAGAGERQPVPALPGELGDLAVAMGVMRERLAGQRDVEEAMRAMTHELKSPLAAIGAAAELLRDELPAADRERFSGQIEGQVDRLRAMVERLLELSKLESLQMPEHPRELVLLDLAQAELGALASVMAQRAIAVHWREEAAALVRGDAERISLAISNLLSNAVAFAPDGSTLELGVRQQGATVEFSVRDEGPGVPGYALAQLGQRFFSLPRPRDGVKGSGMGLAIARQVAALHGGSVRFASPGAGFEARLLLPAA</sequence>
<dbReference type="AlphaFoldDB" id="A0A931MI16"/>
<dbReference type="PROSITE" id="PS50109">
    <property type="entry name" value="HIS_KIN"/>
    <property type="match status" value="1"/>
</dbReference>
<dbReference type="PRINTS" id="PR00344">
    <property type="entry name" value="BCTRLSENSOR"/>
</dbReference>
<dbReference type="InterPro" id="IPR050428">
    <property type="entry name" value="TCS_sensor_his_kinase"/>
</dbReference>
<feature type="domain" description="HAMP" evidence="14">
    <location>
        <begin position="209"/>
        <end position="259"/>
    </location>
</feature>
<keyword evidence="16" id="KW-1185">Reference proteome</keyword>
<dbReference type="SUPFAM" id="SSF47384">
    <property type="entry name" value="Homodimeric domain of signal transducing histidine kinase"/>
    <property type="match status" value="1"/>
</dbReference>
<keyword evidence="8 15" id="KW-0418">Kinase</keyword>
<evidence type="ECO:0000256" key="3">
    <source>
        <dbReference type="ARBA" id="ARBA00012438"/>
    </source>
</evidence>
<dbReference type="GO" id="GO:0000155">
    <property type="term" value="F:phosphorelay sensor kinase activity"/>
    <property type="evidence" value="ECO:0007669"/>
    <property type="project" value="InterPro"/>
</dbReference>
<dbReference type="NCBIfam" id="NF008312">
    <property type="entry name" value="PRK11100.1"/>
    <property type="match status" value="1"/>
</dbReference>
<evidence type="ECO:0000256" key="11">
    <source>
        <dbReference type="ARBA" id="ARBA00023136"/>
    </source>
</evidence>
<keyword evidence="7 12" id="KW-0812">Transmembrane</keyword>
<dbReference type="PANTHER" id="PTHR45436">
    <property type="entry name" value="SENSOR HISTIDINE KINASE YKOH"/>
    <property type="match status" value="1"/>
</dbReference>
<dbReference type="SMART" id="SM00304">
    <property type="entry name" value="HAMP"/>
    <property type="match status" value="1"/>
</dbReference>
<dbReference type="Gene3D" id="3.30.565.10">
    <property type="entry name" value="Histidine kinase-like ATPase, C-terminal domain"/>
    <property type="match status" value="1"/>
</dbReference>
<keyword evidence="6 15" id="KW-0808">Transferase</keyword>
<dbReference type="EC" id="2.7.13.3" evidence="3"/>
<dbReference type="Gene3D" id="1.10.287.130">
    <property type="match status" value="1"/>
</dbReference>
<evidence type="ECO:0000259" key="14">
    <source>
        <dbReference type="PROSITE" id="PS50885"/>
    </source>
</evidence>
<dbReference type="Pfam" id="PF00512">
    <property type="entry name" value="HisKA"/>
    <property type="match status" value="1"/>
</dbReference>
<keyword evidence="10" id="KW-0902">Two-component regulatory system</keyword>
<evidence type="ECO:0000313" key="16">
    <source>
        <dbReference type="Proteomes" id="UP000651050"/>
    </source>
</evidence>
<dbReference type="SMART" id="SM00387">
    <property type="entry name" value="HATPase_c"/>
    <property type="match status" value="1"/>
</dbReference>
<dbReference type="Gene3D" id="3.30.450.20">
    <property type="entry name" value="PAS domain"/>
    <property type="match status" value="1"/>
</dbReference>
<organism evidence="15 16">
    <name type="scientific">Caenimonas aquaedulcis</name>
    <dbReference type="NCBI Taxonomy" id="2793270"/>
    <lineage>
        <taxon>Bacteria</taxon>
        <taxon>Pseudomonadati</taxon>
        <taxon>Pseudomonadota</taxon>
        <taxon>Betaproteobacteria</taxon>
        <taxon>Burkholderiales</taxon>
        <taxon>Comamonadaceae</taxon>
        <taxon>Caenimonas</taxon>
    </lineage>
</organism>
<dbReference type="InterPro" id="IPR029151">
    <property type="entry name" value="Sensor-like_sf"/>
</dbReference>
<comment type="subcellular location">
    <subcellularLocation>
        <location evidence="2">Cell membrane</location>
        <topology evidence="2">Multi-pass membrane protein</topology>
    </subcellularLocation>
</comment>